<evidence type="ECO:0000313" key="14">
    <source>
        <dbReference type="EMBL" id="KDQ14203.1"/>
    </source>
</evidence>
<dbReference type="STRING" id="930990.A0A067MEK6"/>
<evidence type="ECO:0000256" key="6">
    <source>
        <dbReference type="ARBA" id="ARBA00023159"/>
    </source>
</evidence>
<feature type="domain" description="Mediator complex subunit Med13 C-terminal" evidence="12">
    <location>
        <begin position="1192"/>
        <end position="1402"/>
    </location>
</feature>
<gene>
    <name evidence="14" type="ORF">BOTBODRAFT_188082</name>
</gene>
<dbReference type="Proteomes" id="UP000027195">
    <property type="component" value="Unassembled WGS sequence"/>
</dbReference>
<dbReference type="EMBL" id="KL198039">
    <property type="protein sequence ID" value="KDQ14203.1"/>
    <property type="molecule type" value="Genomic_DNA"/>
</dbReference>
<keyword evidence="6 10" id="KW-0010">Activator</keyword>
<evidence type="ECO:0000256" key="2">
    <source>
        <dbReference type="ARBA" id="ARBA00009354"/>
    </source>
</evidence>
<accession>A0A067MEK6</accession>
<dbReference type="PANTHER" id="PTHR48249:SF3">
    <property type="entry name" value="MEDIATOR OF RNA POLYMERASE II TRANSCRIPTION SUBUNIT 13"/>
    <property type="match status" value="1"/>
</dbReference>
<evidence type="ECO:0000256" key="3">
    <source>
        <dbReference type="ARBA" id="ARBA00019618"/>
    </source>
</evidence>
<dbReference type="InterPro" id="IPR021643">
    <property type="entry name" value="Mediator_Med13_N"/>
</dbReference>
<feature type="region of interest" description="Disordered" evidence="11">
    <location>
        <begin position="722"/>
        <end position="750"/>
    </location>
</feature>
<evidence type="ECO:0000256" key="5">
    <source>
        <dbReference type="ARBA" id="ARBA00023015"/>
    </source>
</evidence>
<evidence type="ECO:0000256" key="1">
    <source>
        <dbReference type="ARBA" id="ARBA00004123"/>
    </source>
</evidence>
<evidence type="ECO:0000259" key="13">
    <source>
        <dbReference type="Pfam" id="PF11597"/>
    </source>
</evidence>
<feature type="compositionally biased region" description="Acidic residues" evidence="11">
    <location>
        <begin position="794"/>
        <end position="813"/>
    </location>
</feature>
<evidence type="ECO:0000256" key="11">
    <source>
        <dbReference type="SAM" id="MobiDB-lite"/>
    </source>
</evidence>
<evidence type="ECO:0000256" key="9">
    <source>
        <dbReference type="ARBA" id="ARBA00032008"/>
    </source>
</evidence>
<keyword evidence="4 10" id="KW-0678">Repressor</keyword>
<feature type="domain" description="Mediator complex subunit Med13 N-terminal" evidence="13">
    <location>
        <begin position="64"/>
        <end position="387"/>
    </location>
</feature>
<sequence length="1501" mass="163559">MSHAESSTSKGMARSSGGNRKSASLAAKAIRPSSSPSVPLFFPTLPYPLPPLITQSAPLVLSRIGLPPFPRVHYRKFTAAEYDITETSQQPGHALEMARRSVVATWRRPEDVLSSCLTTTQIEESPPQLWIFAIASDSPTHLPTDALRTLDQSYFDGLIETESGNFIPSDLFACCKICSESPHPCPRCTESFQPTDLTMELSSICLLPRRSHRRPYTFFLQALQTRLTDEICGPSQTTCVKYDSGFLLRPSQHSGDWSAGWDHERSSRRLPHCQLLLRVSSFQITIHPFVRPSVLSMLPPNPLRGTPLVLLPKSSPAYFISTYTGSTGNLLSAFKRSLAGHGAGEWAAQGFVVCWISLPDASEEGEIGSETEKGLQAVWPRSLCFVDQSRAPLNSLQSASFLDTSNISPATKKVVSYPPNSVQGRKAGMHSDTEDVIQWTSQFLDALVKDREKERAKPSGQRPMAEDVTMEHASSSMGIISNNMFATPLPLPPTPSTIVATPQPPIFPTDITRQFYPSPPEFTPSLGFSSQPTPATSDPPTQPMAAPPDPMSEYADLDSMDWNSLTFGVASGPSAEPEKPGVQIDALGGFGFITDDDLSFFDEPSGPSGLDFLAPSMLPDGSLFGAMPTSNSDPWGLGSHVDLSAGDFTISFATPHPHDQEPTPATALFLPSPAKSVTSPQAYMTPSLSFVPEDQTTQRRHSMGAFEPIPFADSHRVADGKYESGKFSLPSPVEEDPPSDEENHFRRRYDAVADPKVQVVRRLRGLRRRSGTEVLSTPPETGRPSWFPSRTPEDDSSSSSDEDSDVPVEDEPPADEHMTDDISRYSTPHPPSVPIGPALLHTHIRHASLLSLGTQLQVASPLSSAVVQTPIPMPISVPTPVSPGAALGSMAERLRILEAAVQVVVTEAIENRLWAEMCGIKGQPIRTEAQSLSQLEVISALKSIAAIPNAQTPLRVSDIADRSGMLNMHSSDIGLALEQLETPALSVAKAGMVCQVSTPALRFWEKLALGPLAGAKDVISFVLFEKEDEEMMATVEKWLDRVGDAYSAHGYGNHTPGYYLGSTPGLVPLRWETFKKDLANLLSTPLTVPHIVLYVLTPPDFLKIDSTPLRQLASVLMKVSKLPLLGYLNDDRILFQLVPLTTVTHSKSHSTTRGLGPLVSSVYNRLMRRTDRVVPRALAPRSAAPARTLIEAPAFTLARVNVPNPNFVLDWPLTGVDVVDRHTFLHVGYQLSPSREWLFASCIDQRGETHFIRTYLLSQLEGESAEKKVARQLVDFALSIARRVSLEWRLVFAKSGSMTELELDAWSTILNETVSSLDIQIHFTVVSVDSSSPLAFFSLPPVQSPPAGTGILFADVSSTTYALFVARDVLPPPPLLPGPPETANGANLTTPPDTMGPHPLSSAFLLHVTGPGDQTRSRGDVSGVSSVGVHILHFSATGFSTLRKSLSEFHRELIYNYHELAVLSRERWGIYFGALPFHLAAVQLAQNTLEHGRFDQPLGEL</sequence>
<dbReference type="InParanoid" id="A0A067MEK6"/>
<comment type="function">
    <text evidence="10">Component of the SRB8-11 complex. The SRB8-11 complex is a regulatory module of the Mediator complex which is itself involved in regulation of basal and activated RNA polymerase II-dependent transcription. The SRB8-11 complex may be involved in the transcriptional repression of a subset of genes regulated by Mediator. It may inhibit the association of the Mediator complex with RNA polymerase II to form the holoenzyme complex.</text>
</comment>
<feature type="region of interest" description="Disordered" evidence="11">
    <location>
        <begin position="770"/>
        <end position="837"/>
    </location>
</feature>
<proteinExistence type="inferred from homology"/>
<keyword evidence="15" id="KW-1185">Reference proteome</keyword>
<dbReference type="PANTHER" id="PTHR48249">
    <property type="entry name" value="MEDIATOR OF RNA POLYMERASE II TRANSCRIPTION SUBUNIT 13"/>
    <property type="match status" value="1"/>
</dbReference>
<dbReference type="GO" id="GO:0016592">
    <property type="term" value="C:mediator complex"/>
    <property type="evidence" value="ECO:0007669"/>
    <property type="project" value="InterPro"/>
</dbReference>
<evidence type="ECO:0000313" key="15">
    <source>
        <dbReference type="Proteomes" id="UP000027195"/>
    </source>
</evidence>
<dbReference type="InterPro" id="IPR051139">
    <property type="entry name" value="Mediator_complx_sub13"/>
</dbReference>
<organism evidence="14 15">
    <name type="scientific">Botryobasidium botryosum (strain FD-172 SS1)</name>
    <dbReference type="NCBI Taxonomy" id="930990"/>
    <lineage>
        <taxon>Eukaryota</taxon>
        <taxon>Fungi</taxon>
        <taxon>Dikarya</taxon>
        <taxon>Basidiomycota</taxon>
        <taxon>Agaricomycotina</taxon>
        <taxon>Agaricomycetes</taxon>
        <taxon>Cantharellales</taxon>
        <taxon>Botryobasidiaceae</taxon>
        <taxon>Botryobasidium</taxon>
    </lineage>
</organism>
<reference evidence="15" key="1">
    <citation type="journal article" date="2014" name="Proc. Natl. Acad. Sci. U.S.A.">
        <title>Extensive sampling of basidiomycete genomes demonstrates inadequacy of the white-rot/brown-rot paradigm for wood decay fungi.</title>
        <authorList>
            <person name="Riley R."/>
            <person name="Salamov A.A."/>
            <person name="Brown D.W."/>
            <person name="Nagy L.G."/>
            <person name="Floudas D."/>
            <person name="Held B.W."/>
            <person name="Levasseur A."/>
            <person name="Lombard V."/>
            <person name="Morin E."/>
            <person name="Otillar R."/>
            <person name="Lindquist E.A."/>
            <person name="Sun H."/>
            <person name="LaButti K.M."/>
            <person name="Schmutz J."/>
            <person name="Jabbour D."/>
            <person name="Luo H."/>
            <person name="Baker S.E."/>
            <person name="Pisabarro A.G."/>
            <person name="Walton J.D."/>
            <person name="Blanchette R.A."/>
            <person name="Henrissat B."/>
            <person name="Martin F."/>
            <person name="Cullen D."/>
            <person name="Hibbett D.S."/>
            <person name="Grigoriev I.V."/>
        </authorList>
    </citation>
    <scope>NUCLEOTIDE SEQUENCE [LARGE SCALE GENOMIC DNA]</scope>
    <source>
        <strain evidence="15">FD-172 SS1</strain>
    </source>
</reference>
<comment type="subcellular location">
    <subcellularLocation>
        <location evidence="1 10">Nucleus</location>
    </subcellularLocation>
</comment>
<dbReference type="Pfam" id="PF11597">
    <property type="entry name" value="Med13_N"/>
    <property type="match status" value="1"/>
</dbReference>
<dbReference type="HOGENOM" id="CLU_243920_0_0_1"/>
<evidence type="ECO:0000256" key="8">
    <source>
        <dbReference type="ARBA" id="ARBA00023242"/>
    </source>
</evidence>
<dbReference type="OrthoDB" id="103819at2759"/>
<feature type="compositionally biased region" description="Basic and acidic residues" evidence="11">
    <location>
        <begin position="814"/>
        <end position="823"/>
    </location>
</feature>
<evidence type="ECO:0000256" key="7">
    <source>
        <dbReference type="ARBA" id="ARBA00023163"/>
    </source>
</evidence>
<dbReference type="InterPro" id="IPR009401">
    <property type="entry name" value="Med13_C"/>
</dbReference>
<feature type="region of interest" description="Disordered" evidence="11">
    <location>
        <begin position="515"/>
        <end position="556"/>
    </location>
</feature>
<comment type="subunit">
    <text evidence="10">Component of the SRB8-11 complex, which itself associates with the Mediator complex.</text>
</comment>
<feature type="compositionally biased region" description="Polar residues" evidence="11">
    <location>
        <begin position="1"/>
        <end position="22"/>
    </location>
</feature>
<keyword evidence="7 10" id="KW-0804">Transcription</keyword>
<dbReference type="GO" id="GO:0045944">
    <property type="term" value="P:positive regulation of transcription by RNA polymerase II"/>
    <property type="evidence" value="ECO:0007669"/>
    <property type="project" value="TreeGrafter"/>
</dbReference>
<name>A0A067MEK6_BOTB1</name>
<protein>
    <recommendedName>
        <fullName evidence="3 10">Mediator of RNA polymerase II transcription subunit 13</fullName>
    </recommendedName>
    <alternativeName>
        <fullName evidence="9 10">Mediator complex subunit 13</fullName>
    </alternativeName>
</protein>
<dbReference type="GO" id="GO:0003713">
    <property type="term" value="F:transcription coactivator activity"/>
    <property type="evidence" value="ECO:0007669"/>
    <property type="project" value="TreeGrafter"/>
</dbReference>
<evidence type="ECO:0000259" key="12">
    <source>
        <dbReference type="Pfam" id="PF06333"/>
    </source>
</evidence>
<feature type="compositionally biased region" description="Basic and acidic residues" evidence="11">
    <location>
        <begin position="741"/>
        <end position="750"/>
    </location>
</feature>
<comment type="similarity">
    <text evidence="2 10">Belongs to the Mediator complex subunit 13 family.</text>
</comment>
<feature type="compositionally biased region" description="Polar residues" evidence="11">
    <location>
        <begin position="526"/>
        <end position="536"/>
    </location>
</feature>
<feature type="compositionally biased region" description="Pro residues" evidence="11">
    <location>
        <begin position="540"/>
        <end position="550"/>
    </location>
</feature>
<dbReference type="Pfam" id="PF06333">
    <property type="entry name" value="Med13_C"/>
    <property type="match status" value="1"/>
</dbReference>
<evidence type="ECO:0000256" key="4">
    <source>
        <dbReference type="ARBA" id="ARBA00022491"/>
    </source>
</evidence>
<keyword evidence="8 10" id="KW-0539">Nucleus</keyword>
<keyword evidence="5 10" id="KW-0805">Transcription regulation</keyword>
<evidence type="ECO:0000256" key="10">
    <source>
        <dbReference type="RuleBase" id="RU364134"/>
    </source>
</evidence>
<feature type="region of interest" description="Disordered" evidence="11">
    <location>
        <begin position="1"/>
        <end position="35"/>
    </location>
</feature>